<proteinExistence type="predicted"/>
<keyword evidence="3" id="KW-0408">Iron</keyword>
<sequence length="502" mass="54908">MAVMVGKGAMTNSIEELAGTDLLLVAGSNTTEAHPVISLRMKRAVRDGAKLIVIDPRKIELTRWATRHLQINVGTDIPLFNAFAHVMIKEDLYDREYVEQRTEGFDELAKHVEFYTPEYAAEVCGVPANEIIDTAREYAAASGKAAICYTLGITEHSCGSHNVQSIANLGMLGGNFGKLNAGVNPLRGQNNVQGASDSGALPTDLPGYQKLERPGVREKFETAWGAELPKRRGITKITAMNQMLHGRVRGVYIMGENTVVSDPNTNHAQKALEATDFIVVQDIFMTDTAKLADVVLPAASFAESDGTFANSERRVQRVRPAIKPVGESRTDVDILLDVMKRFGVSQNLNTSSDVWDEMRRLAPILTGISYERLDNEGGIQWPCPSEDHPGTQYLHKDEMDSGIPGYFAPVDHIPPAEETDSEYPIILTTGRRRSTYHTGTQTGRASGFGLLVPSEMAEINPDDADQLELSDGEIVTIASRRGSVEVPIKITDKSPHGTIFMS</sequence>
<dbReference type="InterPro" id="IPR006655">
    <property type="entry name" value="Mopterin_OxRdtase_prok_CS"/>
</dbReference>
<evidence type="ECO:0000256" key="3">
    <source>
        <dbReference type="ARBA" id="ARBA00023004"/>
    </source>
</evidence>
<feature type="non-terminal residue" evidence="7">
    <location>
        <position position="502"/>
    </location>
</feature>
<evidence type="ECO:0000259" key="6">
    <source>
        <dbReference type="Pfam" id="PF01568"/>
    </source>
</evidence>
<dbReference type="SUPFAM" id="SSF50692">
    <property type="entry name" value="ADC-like"/>
    <property type="match status" value="1"/>
</dbReference>
<dbReference type="PANTHER" id="PTHR43105">
    <property type="entry name" value="RESPIRATORY NITRATE REDUCTASE"/>
    <property type="match status" value="1"/>
</dbReference>
<dbReference type="Gene3D" id="3.40.228.10">
    <property type="entry name" value="Dimethylsulfoxide Reductase, domain 2"/>
    <property type="match status" value="1"/>
</dbReference>
<dbReference type="InterPro" id="IPR006657">
    <property type="entry name" value="MoPterin_dinucl-bd_dom"/>
</dbReference>
<accession>A0A382D5W9</accession>
<reference evidence="7" key="1">
    <citation type="submission" date="2018-05" db="EMBL/GenBank/DDBJ databases">
        <authorList>
            <person name="Lanie J.A."/>
            <person name="Ng W.-L."/>
            <person name="Kazmierczak K.M."/>
            <person name="Andrzejewski T.M."/>
            <person name="Davidsen T.M."/>
            <person name="Wayne K.J."/>
            <person name="Tettelin H."/>
            <person name="Glass J.I."/>
            <person name="Rusch D."/>
            <person name="Podicherti R."/>
            <person name="Tsui H.-C.T."/>
            <person name="Winkler M.E."/>
        </authorList>
    </citation>
    <scope>NUCLEOTIDE SEQUENCE</scope>
</reference>
<feature type="domain" description="Molybdopterin oxidoreductase" evidence="5">
    <location>
        <begin position="8"/>
        <end position="340"/>
    </location>
</feature>
<dbReference type="SUPFAM" id="SSF53706">
    <property type="entry name" value="Formate dehydrogenase/DMSO reductase, domains 1-3"/>
    <property type="match status" value="1"/>
</dbReference>
<dbReference type="Gene3D" id="3.40.50.740">
    <property type="match status" value="1"/>
</dbReference>
<gene>
    <name evidence="7" type="ORF">METZ01_LOCUS186664</name>
</gene>
<dbReference type="PROSITE" id="PS00490">
    <property type="entry name" value="MOLYBDOPTERIN_PROK_2"/>
    <property type="match status" value="1"/>
</dbReference>
<keyword evidence="4" id="KW-0411">Iron-sulfur</keyword>
<keyword evidence="2" id="KW-0560">Oxidoreductase</keyword>
<evidence type="ECO:0000259" key="5">
    <source>
        <dbReference type="Pfam" id="PF00384"/>
    </source>
</evidence>
<dbReference type="GO" id="GO:0046872">
    <property type="term" value="F:metal ion binding"/>
    <property type="evidence" value="ECO:0007669"/>
    <property type="project" value="UniProtKB-KW"/>
</dbReference>
<dbReference type="Pfam" id="PF01568">
    <property type="entry name" value="Molydop_binding"/>
    <property type="match status" value="1"/>
</dbReference>
<organism evidence="7">
    <name type="scientific">marine metagenome</name>
    <dbReference type="NCBI Taxonomy" id="408172"/>
    <lineage>
        <taxon>unclassified sequences</taxon>
        <taxon>metagenomes</taxon>
        <taxon>ecological metagenomes</taxon>
    </lineage>
</organism>
<name>A0A382D5W9_9ZZZZ</name>
<evidence type="ECO:0000256" key="4">
    <source>
        <dbReference type="ARBA" id="ARBA00023014"/>
    </source>
</evidence>
<dbReference type="GO" id="GO:0043546">
    <property type="term" value="F:molybdopterin cofactor binding"/>
    <property type="evidence" value="ECO:0007669"/>
    <property type="project" value="InterPro"/>
</dbReference>
<dbReference type="GO" id="GO:0016020">
    <property type="term" value="C:membrane"/>
    <property type="evidence" value="ECO:0007669"/>
    <property type="project" value="TreeGrafter"/>
</dbReference>
<evidence type="ECO:0000256" key="2">
    <source>
        <dbReference type="ARBA" id="ARBA00023002"/>
    </source>
</evidence>
<feature type="domain" description="Molybdopterin dinucleotide-binding" evidence="6">
    <location>
        <begin position="426"/>
        <end position="501"/>
    </location>
</feature>
<dbReference type="InterPro" id="IPR050123">
    <property type="entry name" value="Prok_molybdopt-oxidoreductase"/>
</dbReference>
<dbReference type="GO" id="GO:0022904">
    <property type="term" value="P:respiratory electron transport chain"/>
    <property type="evidence" value="ECO:0007669"/>
    <property type="project" value="TreeGrafter"/>
</dbReference>
<evidence type="ECO:0000313" key="7">
    <source>
        <dbReference type="EMBL" id="SVB33810.1"/>
    </source>
</evidence>
<dbReference type="GO" id="GO:0051536">
    <property type="term" value="F:iron-sulfur cluster binding"/>
    <property type="evidence" value="ECO:0007669"/>
    <property type="project" value="UniProtKB-KW"/>
</dbReference>
<dbReference type="Gene3D" id="2.40.40.20">
    <property type="match status" value="1"/>
</dbReference>
<dbReference type="GO" id="GO:0003954">
    <property type="term" value="F:NADH dehydrogenase activity"/>
    <property type="evidence" value="ECO:0007669"/>
    <property type="project" value="TreeGrafter"/>
</dbReference>
<dbReference type="Pfam" id="PF00384">
    <property type="entry name" value="Molybdopterin"/>
    <property type="match status" value="1"/>
</dbReference>
<dbReference type="InterPro" id="IPR009010">
    <property type="entry name" value="Asp_de-COase-like_dom_sf"/>
</dbReference>
<evidence type="ECO:0000256" key="1">
    <source>
        <dbReference type="ARBA" id="ARBA00022723"/>
    </source>
</evidence>
<dbReference type="InterPro" id="IPR006656">
    <property type="entry name" value="Mopterin_OxRdtase"/>
</dbReference>
<dbReference type="EMBL" id="UINC01037792">
    <property type="protein sequence ID" value="SVB33810.1"/>
    <property type="molecule type" value="Genomic_DNA"/>
</dbReference>
<protein>
    <recommendedName>
        <fullName evidence="8">Molybdopterin oxidoreductase domain-containing protein</fullName>
    </recommendedName>
</protein>
<dbReference type="AlphaFoldDB" id="A0A382D5W9"/>
<evidence type="ECO:0008006" key="8">
    <source>
        <dbReference type="Google" id="ProtNLM"/>
    </source>
</evidence>
<dbReference type="PANTHER" id="PTHR43105:SF14">
    <property type="entry name" value="FORMATE DEHYDROGENASE H"/>
    <property type="match status" value="1"/>
</dbReference>
<keyword evidence="1" id="KW-0479">Metal-binding</keyword>